<proteinExistence type="predicted"/>
<dbReference type="AlphaFoldDB" id="A0A0A8Z5J0"/>
<reference evidence="1" key="2">
    <citation type="journal article" date="2015" name="Data Brief">
        <title>Shoot transcriptome of the giant reed, Arundo donax.</title>
        <authorList>
            <person name="Barrero R.A."/>
            <person name="Guerrero F.D."/>
            <person name="Moolhuijzen P."/>
            <person name="Goolsby J.A."/>
            <person name="Tidwell J."/>
            <person name="Bellgard S.E."/>
            <person name="Bellgard M.I."/>
        </authorList>
    </citation>
    <scope>NUCLEOTIDE SEQUENCE</scope>
    <source>
        <tissue evidence="1">Shoot tissue taken approximately 20 cm above the soil surface</tissue>
    </source>
</reference>
<protein>
    <submittedName>
        <fullName evidence="1">Uncharacterized protein</fullName>
    </submittedName>
</protein>
<name>A0A0A8Z5J0_ARUDO</name>
<sequence>MCVHIFKLYFLLHILKTKKIVYVLKSRIFSIDFNQNPLQSQRNRIRCKHFD</sequence>
<accession>A0A0A8Z5J0</accession>
<evidence type="ECO:0000313" key="1">
    <source>
        <dbReference type="EMBL" id="JAD34659.1"/>
    </source>
</evidence>
<dbReference type="EMBL" id="GBRH01263236">
    <property type="protein sequence ID" value="JAD34659.1"/>
    <property type="molecule type" value="Transcribed_RNA"/>
</dbReference>
<reference evidence="1" key="1">
    <citation type="submission" date="2014-09" db="EMBL/GenBank/DDBJ databases">
        <authorList>
            <person name="Magalhaes I.L.F."/>
            <person name="Oliveira U."/>
            <person name="Santos F.R."/>
            <person name="Vidigal T.H.D.A."/>
            <person name="Brescovit A.D."/>
            <person name="Santos A.J."/>
        </authorList>
    </citation>
    <scope>NUCLEOTIDE SEQUENCE</scope>
    <source>
        <tissue evidence="1">Shoot tissue taken approximately 20 cm above the soil surface</tissue>
    </source>
</reference>
<organism evidence="1">
    <name type="scientific">Arundo donax</name>
    <name type="common">Giant reed</name>
    <name type="synonym">Donax arundinaceus</name>
    <dbReference type="NCBI Taxonomy" id="35708"/>
    <lineage>
        <taxon>Eukaryota</taxon>
        <taxon>Viridiplantae</taxon>
        <taxon>Streptophyta</taxon>
        <taxon>Embryophyta</taxon>
        <taxon>Tracheophyta</taxon>
        <taxon>Spermatophyta</taxon>
        <taxon>Magnoliopsida</taxon>
        <taxon>Liliopsida</taxon>
        <taxon>Poales</taxon>
        <taxon>Poaceae</taxon>
        <taxon>PACMAD clade</taxon>
        <taxon>Arundinoideae</taxon>
        <taxon>Arundineae</taxon>
        <taxon>Arundo</taxon>
    </lineage>
</organism>